<dbReference type="RefSeq" id="WP_282215114.1">
    <property type="nucleotide sequence ID" value="NZ_BAAAUN010000001.1"/>
</dbReference>
<dbReference type="EMBL" id="CP078075">
    <property type="protein sequence ID" value="WDM44957.1"/>
    <property type="molecule type" value="Genomic_DNA"/>
</dbReference>
<evidence type="ECO:0008006" key="4">
    <source>
        <dbReference type="Google" id="ProtNLM"/>
    </source>
</evidence>
<accession>A0ABY7XSC3</accession>
<reference evidence="2 3" key="1">
    <citation type="submission" date="2021-06" db="EMBL/GenBank/DDBJ databases">
        <title>Genome-based taxonomic framework of Microbacterium strains isolated from marine environment, the description of four new species and reclassification of four preexisting species.</title>
        <authorList>
            <person name="Lee S.D."/>
            <person name="Kim S.-M."/>
            <person name="Byeon Y.-S."/>
            <person name="Yang H.L."/>
            <person name="Kim I.S."/>
        </authorList>
    </citation>
    <scope>NUCLEOTIDE SEQUENCE [LARGE SCALE GENOMIC DNA]</scope>
    <source>
        <strain evidence="2 3">KACC 14465</strain>
    </source>
</reference>
<keyword evidence="1" id="KW-1133">Transmembrane helix</keyword>
<organism evidence="2 3">
    <name type="scientific">Microbacterium luteolum</name>
    <name type="common">Aureobacterium luteolum</name>
    <dbReference type="NCBI Taxonomy" id="69367"/>
    <lineage>
        <taxon>Bacteria</taxon>
        <taxon>Bacillati</taxon>
        <taxon>Actinomycetota</taxon>
        <taxon>Actinomycetes</taxon>
        <taxon>Micrococcales</taxon>
        <taxon>Microbacteriaceae</taxon>
        <taxon>Microbacterium</taxon>
    </lineage>
</organism>
<feature type="transmembrane region" description="Helical" evidence="1">
    <location>
        <begin position="71"/>
        <end position="89"/>
    </location>
</feature>
<feature type="transmembrane region" description="Helical" evidence="1">
    <location>
        <begin position="20"/>
        <end position="39"/>
    </location>
</feature>
<feature type="transmembrane region" description="Helical" evidence="1">
    <location>
        <begin position="178"/>
        <end position="204"/>
    </location>
</feature>
<protein>
    <recommendedName>
        <fullName evidence="4">Stage II sporulation protein M</fullName>
    </recommendedName>
</protein>
<feature type="transmembrane region" description="Helical" evidence="1">
    <location>
        <begin position="96"/>
        <end position="119"/>
    </location>
</feature>
<keyword evidence="3" id="KW-1185">Reference proteome</keyword>
<proteinExistence type="predicted"/>
<sequence>MIVIRRPLGIIRANVRTYAAVNVVIYGSLFLAFILGVAFPRLAEAGLGVMTAFASTSPLGEQVESAPESSILALTGVILVSTIVFGALGMATIPSLLVPCAGVFVHVAFAFLLGLTYAPQDSDGWVVFWAHLPTLVLELQGYILVLLGSVILARYWLRPRAHGFATRRAGYVRGLVESAWLYVPALVVLVAGAIYEAIEFIVILG</sequence>
<evidence type="ECO:0000256" key="1">
    <source>
        <dbReference type="SAM" id="Phobius"/>
    </source>
</evidence>
<name>A0ABY7XSC3_MICLT</name>
<keyword evidence="1" id="KW-0812">Transmembrane</keyword>
<evidence type="ECO:0000313" key="3">
    <source>
        <dbReference type="Proteomes" id="UP001215097"/>
    </source>
</evidence>
<keyword evidence="1" id="KW-0472">Membrane</keyword>
<dbReference type="Proteomes" id="UP001215097">
    <property type="component" value="Chromosome"/>
</dbReference>
<gene>
    <name evidence="2" type="ORF">KV395_17625</name>
</gene>
<evidence type="ECO:0000313" key="2">
    <source>
        <dbReference type="EMBL" id="WDM44957.1"/>
    </source>
</evidence>
<feature type="transmembrane region" description="Helical" evidence="1">
    <location>
        <begin position="139"/>
        <end position="157"/>
    </location>
</feature>